<evidence type="ECO:0000259" key="6">
    <source>
        <dbReference type="PROSITE" id="PS50893"/>
    </source>
</evidence>
<keyword evidence="2" id="KW-0547">Nucleotide-binding</keyword>
<dbReference type="InterPro" id="IPR003439">
    <property type="entry name" value="ABC_transporter-like_ATP-bd"/>
</dbReference>
<keyword evidence="3 7" id="KW-0067">ATP-binding</keyword>
<keyword evidence="1" id="KW-0813">Transport</keyword>
<dbReference type="Proteomes" id="UP001626549">
    <property type="component" value="Chromosome"/>
</dbReference>
<sequence length="273" mass="29813">MNSPVLEMQQASLRLAADTVLDNLSFTVASGEILGIAGSNGAGKSSLLRLSCCEHSPSSGRVIFGDEDLASMAPKKRARRMAVLPQAMSLQFDFTVRQVVALGRSPHGDLGGNGEEVIERTMDTCQIRALSDRSYQSLSGGEKQRTQLARVLTQLLPSDRQEDLAGQLLILDEPTSALDVRYQESFLRIIRNLRDRGCAVLLVMHDINLLSRCADKLMLLKSGKILSIGSTKEQLNNASLSEVFSFPIKTMNRDGDALPFVYPDPVANVFEST</sequence>
<accession>A0ABZ0IAR9</accession>
<dbReference type="EMBL" id="CP136865">
    <property type="protein sequence ID" value="WOJ96198.1"/>
    <property type="molecule type" value="Genomic_DNA"/>
</dbReference>
<evidence type="ECO:0000256" key="1">
    <source>
        <dbReference type="ARBA" id="ARBA00022448"/>
    </source>
</evidence>
<dbReference type="SMART" id="SM00382">
    <property type="entry name" value="AAA"/>
    <property type="match status" value="1"/>
</dbReference>
<feature type="domain" description="ABC transporter" evidence="6">
    <location>
        <begin position="6"/>
        <end position="247"/>
    </location>
</feature>
<dbReference type="RefSeq" id="WP_407326886.1">
    <property type="nucleotide sequence ID" value="NZ_CP136865.1"/>
</dbReference>
<dbReference type="InterPro" id="IPR003593">
    <property type="entry name" value="AAA+_ATPase"/>
</dbReference>
<dbReference type="InterPro" id="IPR027417">
    <property type="entry name" value="P-loop_NTPase"/>
</dbReference>
<comment type="function">
    <text evidence="5">Part of the ABC transporter complex HmuTUV involved in hemin import. Responsible for energy coupling to the transport system.</text>
</comment>
<name>A0ABZ0IAR9_9GAMM</name>
<proteinExistence type="predicted"/>
<evidence type="ECO:0000256" key="4">
    <source>
        <dbReference type="ARBA" id="ARBA00022967"/>
    </source>
</evidence>
<evidence type="ECO:0000256" key="3">
    <source>
        <dbReference type="ARBA" id="ARBA00022840"/>
    </source>
</evidence>
<dbReference type="PROSITE" id="PS50893">
    <property type="entry name" value="ABC_TRANSPORTER_2"/>
    <property type="match status" value="1"/>
</dbReference>
<dbReference type="PANTHER" id="PTHR42794">
    <property type="entry name" value="HEMIN IMPORT ATP-BINDING PROTEIN HMUV"/>
    <property type="match status" value="1"/>
</dbReference>
<dbReference type="CDD" id="cd03214">
    <property type="entry name" value="ABC_Iron-Siderophores_B12_Hemin"/>
    <property type="match status" value="1"/>
</dbReference>
<evidence type="ECO:0000256" key="2">
    <source>
        <dbReference type="ARBA" id="ARBA00022741"/>
    </source>
</evidence>
<dbReference type="Pfam" id="PF00005">
    <property type="entry name" value="ABC_tran"/>
    <property type="match status" value="1"/>
</dbReference>
<evidence type="ECO:0000256" key="5">
    <source>
        <dbReference type="ARBA" id="ARBA00037066"/>
    </source>
</evidence>
<evidence type="ECO:0000313" key="7">
    <source>
        <dbReference type="EMBL" id="WOJ96198.1"/>
    </source>
</evidence>
<keyword evidence="4" id="KW-1278">Translocase</keyword>
<protein>
    <submittedName>
        <fullName evidence="7">Heme ABC transporter ATP-binding protein</fullName>
    </submittedName>
</protein>
<organism evidence="7 8">
    <name type="scientific">Congregibacter brevis</name>
    <dbReference type="NCBI Taxonomy" id="3081201"/>
    <lineage>
        <taxon>Bacteria</taxon>
        <taxon>Pseudomonadati</taxon>
        <taxon>Pseudomonadota</taxon>
        <taxon>Gammaproteobacteria</taxon>
        <taxon>Cellvibrionales</taxon>
        <taxon>Halieaceae</taxon>
        <taxon>Congregibacter</taxon>
    </lineage>
</organism>
<evidence type="ECO:0000313" key="8">
    <source>
        <dbReference type="Proteomes" id="UP001626549"/>
    </source>
</evidence>
<dbReference type="GO" id="GO:0005524">
    <property type="term" value="F:ATP binding"/>
    <property type="evidence" value="ECO:0007669"/>
    <property type="project" value="UniProtKB-KW"/>
</dbReference>
<keyword evidence="8" id="KW-1185">Reference proteome</keyword>
<dbReference type="SUPFAM" id="SSF52540">
    <property type="entry name" value="P-loop containing nucleoside triphosphate hydrolases"/>
    <property type="match status" value="1"/>
</dbReference>
<reference evidence="7 8" key="1">
    <citation type="submission" date="2023-10" db="EMBL/GenBank/DDBJ databases">
        <title>Two novel species belonging to the OM43/NOR5 clade.</title>
        <authorList>
            <person name="Park M."/>
        </authorList>
    </citation>
    <scope>NUCLEOTIDE SEQUENCE [LARGE SCALE GENOMIC DNA]</scope>
    <source>
        <strain evidence="7 8">IMCC45268</strain>
    </source>
</reference>
<dbReference type="NCBIfam" id="NF010068">
    <property type="entry name" value="PRK13548.1"/>
    <property type="match status" value="1"/>
</dbReference>
<dbReference type="Gene3D" id="3.40.50.300">
    <property type="entry name" value="P-loop containing nucleotide triphosphate hydrolases"/>
    <property type="match status" value="1"/>
</dbReference>
<gene>
    <name evidence="7" type="ORF">R0137_13220</name>
</gene>
<dbReference type="PANTHER" id="PTHR42794:SF1">
    <property type="entry name" value="HEMIN IMPORT ATP-BINDING PROTEIN HMUV"/>
    <property type="match status" value="1"/>
</dbReference>